<keyword evidence="5" id="KW-0501">Molybdenum cofactor biosynthesis</keyword>
<accession>A0A1M7EW31</accession>
<dbReference type="STRING" id="29571.SAMN05878437_0477"/>
<dbReference type="SUPFAM" id="SSF54690">
    <property type="entry name" value="Molybdopterin synthase subunit MoaE"/>
    <property type="match status" value="1"/>
</dbReference>
<evidence type="ECO:0000256" key="8">
    <source>
        <dbReference type="ARBA" id="ARBA00030407"/>
    </source>
</evidence>
<dbReference type="EC" id="2.8.1.12" evidence="3"/>
<dbReference type="GO" id="GO:0030366">
    <property type="term" value="F:molybdopterin synthase activity"/>
    <property type="evidence" value="ECO:0007669"/>
    <property type="project" value="UniProtKB-EC"/>
</dbReference>
<dbReference type="GO" id="GO:0006777">
    <property type="term" value="P:Mo-molybdopterin cofactor biosynthetic process"/>
    <property type="evidence" value="ECO:0007669"/>
    <property type="project" value="UniProtKB-KW"/>
</dbReference>
<evidence type="ECO:0000256" key="9">
    <source>
        <dbReference type="ARBA" id="ARBA00030781"/>
    </source>
</evidence>
<reference evidence="12 13" key="1">
    <citation type="submission" date="2016-11" db="EMBL/GenBank/DDBJ databases">
        <authorList>
            <person name="Jaros S."/>
            <person name="Januszkiewicz K."/>
            <person name="Wedrychowicz H."/>
        </authorList>
    </citation>
    <scope>NUCLEOTIDE SEQUENCE [LARGE SCALE GENOMIC DNA]</scope>
    <source>
        <strain evidence="12 13">ACAM 12</strain>
    </source>
</reference>
<dbReference type="PANTHER" id="PTHR23404">
    <property type="entry name" value="MOLYBDOPTERIN SYNTHASE RELATED"/>
    <property type="match status" value="1"/>
</dbReference>
<comment type="catalytic activity">
    <reaction evidence="11">
        <text>2 [molybdopterin-synthase sulfur-carrier protein]-C-terminal-Gly-aminoethanethioate + cyclic pyranopterin phosphate + H2O = molybdopterin + 2 [molybdopterin-synthase sulfur-carrier protein]-C-terminal Gly-Gly + 2 H(+)</text>
        <dbReference type="Rhea" id="RHEA:26333"/>
        <dbReference type="Rhea" id="RHEA-COMP:12202"/>
        <dbReference type="Rhea" id="RHEA-COMP:19907"/>
        <dbReference type="ChEBI" id="CHEBI:15377"/>
        <dbReference type="ChEBI" id="CHEBI:15378"/>
        <dbReference type="ChEBI" id="CHEBI:58698"/>
        <dbReference type="ChEBI" id="CHEBI:59648"/>
        <dbReference type="ChEBI" id="CHEBI:90778"/>
        <dbReference type="ChEBI" id="CHEBI:232372"/>
        <dbReference type="EC" id="2.8.1.12"/>
    </reaction>
</comment>
<sequence length="156" mass="17855">MDVHKDIRVSVQREPFSGVDDSRELGHGRTDIGAVVCFTGLVRDFNETPDVTGLTLEHYPGMTERTLEEIGEQAWKRWPLKGVRIVHRVGYMAPGDGIVRVSAASAHRRDAFEACDFIMDFLKTRAPFWKKEHARSGDYWVKERATDYADADRWES</sequence>
<dbReference type="InParanoid" id="A0A1M7EW31"/>
<dbReference type="Gene3D" id="3.90.1170.40">
    <property type="entry name" value="Molybdopterin biosynthesis MoaE subunit"/>
    <property type="match status" value="1"/>
</dbReference>
<evidence type="ECO:0000256" key="11">
    <source>
        <dbReference type="ARBA" id="ARBA00049878"/>
    </source>
</evidence>
<dbReference type="EMBL" id="LT670847">
    <property type="protein sequence ID" value="SHL95836.1"/>
    <property type="molecule type" value="Genomic_DNA"/>
</dbReference>
<evidence type="ECO:0000313" key="13">
    <source>
        <dbReference type="Proteomes" id="UP000190911"/>
    </source>
</evidence>
<keyword evidence="13" id="KW-1185">Reference proteome</keyword>
<evidence type="ECO:0000256" key="4">
    <source>
        <dbReference type="ARBA" id="ARBA00013858"/>
    </source>
</evidence>
<dbReference type="UniPathway" id="UPA00344"/>
<gene>
    <name evidence="12" type="ORF">SAMN05878437_0477</name>
</gene>
<dbReference type="InterPro" id="IPR003448">
    <property type="entry name" value="Mopterin_biosynth_MoaE"/>
</dbReference>
<evidence type="ECO:0000256" key="7">
    <source>
        <dbReference type="ARBA" id="ARBA00029745"/>
    </source>
</evidence>
<dbReference type="FunCoup" id="A0A1M7EW31">
    <property type="interactions" value="562"/>
</dbReference>
<dbReference type="NCBIfam" id="NF007959">
    <property type="entry name" value="PRK10678.1"/>
    <property type="match status" value="1"/>
</dbReference>
<evidence type="ECO:0000256" key="2">
    <source>
        <dbReference type="ARBA" id="ARBA00005426"/>
    </source>
</evidence>
<dbReference type="CDD" id="cd00756">
    <property type="entry name" value="MoaE"/>
    <property type="match status" value="1"/>
</dbReference>
<dbReference type="InterPro" id="IPR036563">
    <property type="entry name" value="MoaE_sf"/>
</dbReference>
<comment type="pathway">
    <text evidence="1">Cofactor biosynthesis; molybdopterin biosynthesis.</text>
</comment>
<dbReference type="Pfam" id="PF02391">
    <property type="entry name" value="MoaE"/>
    <property type="match status" value="1"/>
</dbReference>
<dbReference type="RefSeq" id="WP_079550981.1">
    <property type="nucleotide sequence ID" value="NZ_LT670847.1"/>
</dbReference>
<evidence type="ECO:0000256" key="6">
    <source>
        <dbReference type="ARBA" id="ARBA00026066"/>
    </source>
</evidence>
<dbReference type="AlphaFoldDB" id="A0A1M7EW31"/>
<comment type="similarity">
    <text evidence="2">Belongs to the MoaE family.</text>
</comment>
<evidence type="ECO:0000256" key="5">
    <source>
        <dbReference type="ARBA" id="ARBA00023150"/>
    </source>
</evidence>
<organism evidence="12 13">
    <name type="scientific">Vreelandella subglaciescola</name>
    <dbReference type="NCBI Taxonomy" id="29571"/>
    <lineage>
        <taxon>Bacteria</taxon>
        <taxon>Pseudomonadati</taxon>
        <taxon>Pseudomonadota</taxon>
        <taxon>Gammaproteobacteria</taxon>
        <taxon>Oceanospirillales</taxon>
        <taxon>Halomonadaceae</taxon>
        <taxon>Vreelandella</taxon>
    </lineage>
</organism>
<dbReference type="OrthoDB" id="9803224at2"/>
<evidence type="ECO:0000313" key="12">
    <source>
        <dbReference type="EMBL" id="SHL95836.1"/>
    </source>
</evidence>
<name>A0A1M7EW31_9GAMM</name>
<dbReference type="Proteomes" id="UP000190911">
    <property type="component" value="Chromosome I"/>
</dbReference>
<protein>
    <recommendedName>
        <fullName evidence="4">Molybdopterin synthase catalytic subunit</fullName>
        <ecNumber evidence="3">2.8.1.12</ecNumber>
    </recommendedName>
    <alternativeName>
        <fullName evidence="9">MPT synthase subunit 2</fullName>
    </alternativeName>
    <alternativeName>
        <fullName evidence="7">Molybdenum cofactor biosynthesis protein E</fullName>
    </alternativeName>
    <alternativeName>
        <fullName evidence="8">Molybdopterin-converting factor large subunit</fullName>
    </alternativeName>
    <alternativeName>
        <fullName evidence="10">Molybdopterin-converting factor subunit 2</fullName>
    </alternativeName>
</protein>
<evidence type="ECO:0000256" key="3">
    <source>
        <dbReference type="ARBA" id="ARBA00011950"/>
    </source>
</evidence>
<proteinExistence type="inferred from homology"/>
<evidence type="ECO:0000256" key="1">
    <source>
        <dbReference type="ARBA" id="ARBA00005046"/>
    </source>
</evidence>
<evidence type="ECO:0000256" key="10">
    <source>
        <dbReference type="ARBA" id="ARBA00032474"/>
    </source>
</evidence>
<comment type="subunit">
    <text evidence="6">Heterotetramer of 2 MoaD subunits and 2 MoaE subunits. Also stable as homodimer. The enzyme changes between these two forms during catalysis.</text>
</comment>